<sequence>MKYQLICQGRLLAGVNKKKSIDRLQRITKLSEEQVLTTLFFSF</sequence>
<proteinExistence type="predicted"/>
<name>A0A3S3RMM0_9BACT</name>
<dbReference type="Proteomes" id="UP000287853">
    <property type="component" value="Unassembled WGS sequence"/>
</dbReference>
<accession>A0A3S3RMM0</accession>
<dbReference type="AlphaFoldDB" id="A0A3S3RMM0"/>
<protein>
    <submittedName>
        <fullName evidence="1">Uncharacterized protein</fullName>
    </submittedName>
</protein>
<evidence type="ECO:0000313" key="1">
    <source>
        <dbReference type="EMBL" id="RWX43336.1"/>
    </source>
</evidence>
<dbReference type="EMBL" id="MTKO01000123">
    <property type="protein sequence ID" value="RWX43336.1"/>
    <property type="molecule type" value="Genomic_DNA"/>
</dbReference>
<organism evidence="1 2">
    <name type="scientific">Candidatus Electrothrix aarhusensis</name>
    <dbReference type="NCBI Taxonomy" id="1859131"/>
    <lineage>
        <taxon>Bacteria</taxon>
        <taxon>Pseudomonadati</taxon>
        <taxon>Thermodesulfobacteriota</taxon>
        <taxon>Desulfobulbia</taxon>
        <taxon>Desulfobulbales</taxon>
        <taxon>Desulfobulbaceae</taxon>
        <taxon>Candidatus Electrothrix</taxon>
    </lineage>
</organism>
<reference evidence="1 2" key="1">
    <citation type="submission" date="2017-01" db="EMBL/GenBank/DDBJ databases">
        <title>The cable genome- insights into the physiology and evolution of filamentous bacteria capable of sulfide oxidation via long distance electron transfer.</title>
        <authorList>
            <person name="Schreiber L."/>
            <person name="Bjerg J.T."/>
            <person name="Boggild A."/>
            <person name="Van De Vossenberg J."/>
            <person name="Meysman F."/>
            <person name="Nielsen L.P."/>
            <person name="Schramm A."/>
            <person name="Kjeldsen K.U."/>
        </authorList>
    </citation>
    <scope>NUCLEOTIDE SEQUENCE [LARGE SCALE GENOMIC DNA]</scope>
    <source>
        <strain evidence="1">MCF</strain>
    </source>
</reference>
<gene>
    <name evidence="1" type="ORF">H206_02884</name>
</gene>
<evidence type="ECO:0000313" key="2">
    <source>
        <dbReference type="Proteomes" id="UP000287853"/>
    </source>
</evidence>
<comment type="caution">
    <text evidence="1">The sequence shown here is derived from an EMBL/GenBank/DDBJ whole genome shotgun (WGS) entry which is preliminary data.</text>
</comment>
<keyword evidence="2" id="KW-1185">Reference proteome</keyword>